<keyword evidence="2" id="KW-0812">Transmembrane</keyword>
<evidence type="ECO:0000313" key="3">
    <source>
        <dbReference type="EMBL" id="TNN82914.1"/>
    </source>
</evidence>
<sequence>MFENHQEETGRAGATDPSEEYNKLNHWHKSNPLGHLVKVDYCDFRSSVTTPTLNTQDTSEVNWAPAGGSCSENRLLSLCEFESDFPNETESVGASGFGLGLCFFFFFGSFCLAMASE</sequence>
<keyword evidence="2" id="KW-1133">Transmembrane helix</keyword>
<gene>
    <name evidence="3" type="ORF">EYF80_006871</name>
</gene>
<feature type="region of interest" description="Disordered" evidence="1">
    <location>
        <begin position="1"/>
        <end position="22"/>
    </location>
</feature>
<name>A0A4Z2IZD6_9TELE</name>
<comment type="caution">
    <text evidence="3">The sequence shown here is derived from an EMBL/GenBank/DDBJ whole genome shotgun (WGS) entry which is preliminary data.</text>
</comment>
<evidence type="ECO:0000256" key="1">
    <source>
        <dbReference type="SAM" id="MobiDB-lite"/>
    </source>
</evidence>
<organism evidence="3 4">
    <name type="scientific">Liparis tanakae</name>
    <name type="common">Tanaka's snailfish</name>
    <dbReference type="NCBI Taxonomy" id="230148"/>
    <lineage>
        <taxon>Eukaryota</taxon>
        <taxon>Metazoa</taxon>
        <taxon>Chordata</taxon>
        <taxon>Craniata</taxon>
        <taxon>Vertebrata</taxon>
        <taxon>Euteleostomi</taxon>
        <taxon>Actinopterygii</taxon>
        <taxon>Neopterygii</taxon>
        <taxon>Teleostei</taxon>
        <taxon>Neoteleostei</taxon>
        <taxon>Acanthomorphata</taxon>
        <taxon>Eupercaria</taxon>
        <taxon>Perciformes</taxon>
        <taxon>Cottioidei</taxon>
        <taxon>Cottales</taxon>
        <taxon>Liparidae</taxon>
        <taxon>Liparis</taxon>
    </lineage>
</organism>
<dbReference type="EMBL" id="SRLO01000036">
    <property type="protein sequence ID" value="TNN82914.1"/>
    <property type="molecule type" value="Genomic_DNA"/>
</dbReference>
<feature type="compositionally biased region" description="Basic and acidic residues" evidence="1">
    <location>
        <begin position="1"/>
        <end position="10"/>
    </location>
</feature>
<reference evidence="3 4" key="1">
    <citation type="submission" date="2019-03" db="EMBL/GenBank/DDBJ databases">
        <title>First draft genome of Liparis tanakae, snailfish: a comprehensive survey of snailfish specific genes.</title>
        <authorList>
            <person name="Kim W."/>
            <person name="Song I."/>
            <person name="Jeong J.-H."/>
            <person name="Kim D."/>
            <person name="Kim S."/>
            <person name="Ryu S."/>
            <person name="Song J.Y."/>
            <person name="Lee S.K."/>
        </authorList>
    </citation>
    <scope>NUCLEOTIDE SEQUENCE [LARGE SCALE GENOMIC DNA]</scope>
    <source>
        <tissue evidence="3">Muscle</tissue>
    </source>
</reference>
<evidence type="ECO:0000313" key="4">
    <source>
        <dbReference type="Proteomes" id="UP000314294"/>
    </source>
</evidence>
<proteinExistence type="predicted"/>
<protein>
    <submittedName>
        <fullName evidence="3">Uncharacterized protein</fullName>
    </submittedName>
</protein>
<evidence type="ECO:0000256" key="2">
    <source>
        <dbReference type="SAM" id="Phobius"/>
    </source>
</evidence>
<feature type="transmembrane region" description="Helical" evidence="2">
    <location>
        <begin position="92"/>
        <end position="115"/>
    </location>
</feature>
<keyword evidence="4" id="KW-1185">Reference proteome</keyword>
<accession>A0A4Z2IZD6</accession>
<dbReference type="Proteomes" id="UP000314294">
    <property type="component" value="Unassembled WGS sequence"/>
</dbReference>
<dbReference type="AlphaFoldDB" id="A0A4Z2IZD6"/>
<keyword evidence="2" id="KW-0472">Membrane</keyword>